<dbReference type="Gramene" id="Bo03444s010.1">
    <property type="protein sequence ID" value="Bo03444s010.1"/>
    <property type="gene ID" value="Bo03444s010"/>
</dbReference>
<dbReference type="Gene3D" id="3.20.20.70">
    <property type="entry name" value="Aldolase class I"/>
    <property type="match status" value="1"/>
</dbReference>
<dbReference type="eggNOG" id="KOG2367">
    <property type="taxonomic scope" value="Eukaryota"/>
</dbReference>
<organism evidence="3 4">
    <name type="scientific">Brassica oleracea var. oleracea</name>
    <dbReference type="NCBI Taxonomy" id="109376"/>
    <lineage>
        <taxon>Eukaryota</taxon>
        <taxon>Viridiplantae</taxon>
        <taxon>Streptophyta</taxon>
        <taxon>Embryophyta</taxon>
        <taxon>Tracheophyta</taxon>
        <taxon>Spermatophyta</taxon>
        <taxon>Magnoliopsida</taxon>
        <taxon>eudicotyledons</taxon>
        <taxon>Gunneridae</taxon>
        <taxon>Pentapetalae</taxon>
        <taxon>rosids</taxon>
        <taxon>malvids</taxon>
        <taxon>Brassicales</taxon>
        <taxon>Brassicaceae</taxon>
        <taxon>Brassiceae</taxon>
        <taxon>Brassica</taxon>
    </lineage>
</organism>
<evidence type="ECO:0000256" key="1">
    <source>
        <dbReference type="ARBA" id="ARBA00022679"/>
    </source>
</evidence>
<name>A0A0D2ZWP9_BRAOL</name>
<evidence type="ECO:0000259" key="2">
    <source>
        <dbReference type="Pfam" id="PF22617"/>
    </source>
</evidence>
<dbReference type="GO" id="GO:0009098">
    <property type="term" value="P:L-leucine biosynthetic process"/>
    <property type="evidence" value="ECO:0007669"/>
    <property type="project" value="TreeGrafter"/>
</dbReference>
<evidence type="ECO:0000313" key="4">
    <source>
        <dbReference type="Proteomes" id="UP000032141"/>
    </source>
</evidence>
<dbReference type="Pfam" id="PF22617">
    <property type="entry name" value="HCS_D2"/>
    <property type="match status" value="1"/>
</dbReference>
<dbReference type="InterPro" id="IPR054691">
    <property type="entry name" value="LeuA/HCS_post-cat"/>
</dbReference>
<keyword evidence="4" id="KW-1185">Reference proteome</keyword>
<sequence>MSLKRRGSHVMDGVYTRIDIRQILATSNMVQEYTGLYIQPHKPIVGANCIIHESGIHQDGMLKNWSAYGVLSPEDVEVVKN</sequence>
<dbReference type="GO" id="GO:0003852">
    <property type="term" value="F:2-isopropylmalate synthase activity"/>
    <property type="evidence" value="ECO:0007669"/>
    <property type="project" value="TreeGrafter"/>
</dbReference>
<dbReference type="AlphaFoldDB" id="A0A0D2ZWP9"/>
<proteinExistence type="predicted"/>
<feature type="domain" description="2-isopropylmalate synthase/homocitrate synthase post-catalytic" evidence="2">
    <location>
        <begin position="44"/>
        <end position="77"/>
    </location>
</feature>
<protein>
    <recommendedName>
        <fullName evidence="2">2-isopropylmalate synthase/homocitrate synthase post-catalytic domain-containing protein</fullName>
    </recommendedName>
</protein>
<dbReference type="InterPro" id="IPR050073">
    <property type="entry name" value="2-IPM_HCS-like"/>
</dbReference>
<dbReference type="HOGENOM" id="CLU_2577205_0_0_1"/>
<dbReference type="PANTHER" id="PTHR10277:SF68">
    <property type="entry name" value="PYRUVATE CARBOXYLTRANSFERASE DOMAIN-CONTAINING PROTEIN"/>
    <property type="match status" value="1"/>
</dbReference>
<reference evidence="3" key="1">
    <citation type="journal article" date="2014" name="Genome Biol.">
        <title>Transcriptome and methylome profiling reveals relics of genome dominance in the mesopolyploid Brassica oleracea.</title>
        <authorList>
            <person name="Parkin I.A."/>
            <person name="Koh C."/>
            <person name="Tang H."/>
            <person name="Robinson S.J."/>
            <person name="Kagale S."/>
            <person name="Clarke W.E."/>
            <person name="Town C.D."/>
            <person name="Nixon J."/>
            <person name="Krishnakumar V."/>
            <person name="Bidwell S.L."/>
            <person name="Denoeud F."/>
            <person name="Belcram H."/>
            <person name="Links M.G."/>
            <person name="Just J."/>
            <person name="Clarke C."/>
            <person name="Bender T."/>
            <person name="Huebert T."/>
            <person name="Mason A.S."/>
            <person name="Pires J.C."/>
            <person name="Barker G."/>
            <person name="Moore J."/>
            <person name="Walley P.G."/>
            <person name="Manoli S."/>
            <person name="Batley J."/>
            <person name="Edwards D."/>
            <person name="Nelson M.N."/>
            <person name="Wang X."/>
            <person name="Paterson A.H."/>
            <person name="King G."/>
            <person name="Bancroft I."/>
            <person name="Chalhoub B."/>
            <person name="Sharpe A.G."/>
        </authorList>
    </citation>
    <scope>NUCLEOTIDE SEQUENCE [LARGE SCALE GENOMIC DNA]</scope>
    <source>
        <strain evidence="3">cv. TO1000</strain>
    </source>
</reference>
<dbReference type="Proteomes" id="UP000032141">
    <property type="component" value="Unassembled WGS sequence"/>
</dbReference>
<dbReference type="GO" id="GO:0009507">
    <property type="term" value="C:chloroplast"/>
    <property type="evidence" value="ECO:0007669"/>
    <property type="project" value="TreeGrafter"/>
</dbReference>
<reference evidence="3" key="2">
    <citation type="submission" date="2015-06" db="UniProtKB">
        <authorList>
            <consortium name="EnsemblPlants"/>
        </authorList>
    </citation>
    <scope>IDENTIFICATION</scope>
</reference>
<dbReference type="EnsemblPlants" id="Bo03444s010.1">
    <property type="protein sequence ID" value="Bo03444s010.1"/>
    <property type="gene ID" value="Bo03444s010"/>
</dbReference>
<dbReference type="STRING" id="109376.A0A0D2ZWP9"/>
<dbReference type="PANTHER" id="PTHR10277">
    <property type="entry name" value="HOMOCITRATE SYNTHASE-RELATED"/>
    <property type="match status" value="1"/>
</dbReference>
<keyword evidence="1" id="KW-0808">Transferase</keyword>
<evidence type="ECO:0000313" key="3">
    <source>
        <dbReference type="EnsemblPlants" id="Bo03444s010.1"/>
    </source>
</evidence>
<dbReference type="InterPro" id="IPR013785">
    <property type="entry name" value="Aldolase_TIM"/>
</dbReference>
<accession>A0A0D2ZWP9</accession>